<evidence type="ECO:0000256" key="1">
    <source>
        <dbReference type="SAM" id="SignalP"/>
    </source>
</evidence>
<organism evidence="3">
    <name type="scientific">Candidatus Kentrum sp. UNK</name>
    <dbReference type="NCBI Taxonomy" id="2126344"/>
    <lineage>
        <taxon>Bacteria</taxon>
        <taxon>Pseudomonadati</taxon>
        <taxon>Pseudomonadota</taxon>
        <taxon>Gammaproteobacteria</taxon>
        <taxon>Candidatus Kentrum</taxon>
    </lineage>
</organism>
<dbReference type="AlphaFoldDB" id="A0A451B5Y7"/>
<gene>
    <name evidence="2" type="ORF">BECKUNK1418G_GA0071005_12485</name>
    <name evidence="3" type="ORF">BECKUNK1418H_GA0071006_12395</name>
</gene>
<keyword evidence="1" id="KW-0732">Signal</keyword>
<dbReference type="EMBL" id="CAADGD010000239">
    <property type="protein sequence ID" value="VFK73647.1"/>
    <property type="molecule type" value="Genomic_DNA"/>
</dbReference>
<reference evidence="3" key="1">
    <citation type="submission" date="2019-02" db="EMBL/GenBank/DDBJ databases">
        <authorList>
            <person name="Gruber-Vodicka R. H."/>
            <person name="Seah K. B. B."/>
        </authorList>
    </citation>
    <scope>NUCLEOTIDE SEQUENCE</scope>
    <source>
        <strain evidence="3">BECK_BY19</strain>
        <strain evidence="2">BECK_BY8</strain>
    </source>
</reference>
<evidence type="ECO:0000313" key="2">
    <source>
        <dbReference type="EMBL" id="VFK68566.1"/>
    </source>
</evidence>
<sequence>MKMFKLTIAVLALLGAVVANADTATINTNGIFAKRTLGAPETKLKSLTTGDHHCSRNCGGEPTRTTYRIDYQVRPDEYEIVGAKVECSGHHCGWSGSVFVKTVVR</sequence>
<feature type="signal peptide" evidence="1">
    <location>
        <begin position="1"/>
        <end position="21"/>
    </location>
</feature>
<name>A0A451B5Y7_9GAMM</name>
<protein>
    <submittedName>
        <fullName evidence="3">Uncharacterized protein</fullName>
    </submittedName>
</protein>
<proteinExistence type="predicted"/>
<feature type="chain" id="PRO_5036113647" evidence="1">
    <location>
        <begin position="22"/>
        <end position="105"/>
    </location>
</feature>
<accession>A0A451B5Y7</accession>
<evidence type="ECO:0000313" key="3">
    <source>
        <dbReference type="EMBL" id="VFK73647.1"/>
    </source>
</evidence>
<dbReference type="EMBL" id="CAADFZ010000248">
    <property type="protein sequence ID" value="VFK68566.1"/>
    <property type="molecule type" value="Genomic_DNA"/>
</dbReference>